<feature type="compositionally biased region" description="Basic and acidic residues" evidence="1">
    <location>
        <begin position="113"/>
        <end position="124"/>
    </location>
</feature>
<protein>
    <recommendedName>
        <fullName evidence="5">RcnB family protein</fullName>
    </recommendedName>
</protein>
<sequence>MSEKTNFSRFAMTMSVALCATVASVSVVQAHTIKTPHSHDLVEVAQGGGIFSDEERRIISDVLDIATGNVDDDKGREKGSKGGKGDKGKGNKDLPPGIAMKLERGGTLPPGLAKRDLPSDLRSKLPRRTDGAIRQIVGDDIVLIEKGTDVILDVIRGVARNQ</sequence>
<evidence type="ECO:0000313" key="4">
    <source>
        <dbReference type="Proteomes" id="UP000252255"/>
    </source>
</evidence>
<dbReference type="Gene3D" id="3.10.450.160">
    <property type="entry name" value="inner membrane protein cigr"/>
    <property type="match status" value="1"/>
</dbReference>
<feature type="region of interest" description="Disordered" evidence="1">
    <location>
        <begin position="68"/>
        <end position="124"/>
    </location>
</feature>
<name>A0A367WZ85_9PROT</name>
<organism evidence="3 4">
    <name type="scientific">Thalassospira profundimaris</name>
    <dbReference type="NCBI Taxonomy" id="502049"/>
    <lineage>
        <taxon>Bacteria</taxon>
        <taxon>Pseudomonadati</taxon>
        <taxon>Pseudomonadota</taxon>
        <taxon>Alphaproteobacteria</taxon>
        <taxon>Rhodospirillales</taxon>
        <taxon>Thalassospiraceae</taxon>
        <taxon>Thalassospira</taxon>
    </lineage>
</organism>
<dbReference type="AlphaFoldDB" id="A0A367WZ85"/>
<evidence type="ECO:0000256" key="1">
    <source>
        <dbReference type="SAM" id="MobiDB-lite"/>
    </source>
</evidence>
<keyword evidence="2" id="KW-0732">Signal</keyword>
<dbReference type="OrthoDB" id="7358499at2"/>
<dbReference type="EMBL" id="JPWI01000004">
    <property type="protein sequence ID" value="RCK46755.1"/>
    <property type="molecule type" value="Genomic_DNA"/>
</dbReference>
<accession>A0A367WZ85</accession>
<comment type="caution">
    <text evidence="3">The sequence shown here is derived from an EMBL/GenBank/DDBJ whole genome shotgun (WGS) entry which is preliminary data.</text>
</comment>
<reference evidence="3 4" key="1">
    <citation type="submission" date="2014-07" db="EMBL/GenBank/DDBJ databases">
        <title>Draft genome sequence of Thalassospira profundimaris PR54-5.</title>
        <authorList>
            <person name="Lai Q."/>
            <person name="Shao Z."/>
        </authorList>
    </citation>
    <scope>NUCLEOTIDE SEQUENCE [LARGE SCALE GENOMIC DNA]</scope>
    <source>
        <strain evidence="3 4">PR54-5</strain>
    </source>
</reference>
<gene>
    <name evidence="3" type="ORF">TH30_09215</name>
</gene>
<evidence type="ECO:0000256" key="2">
    <source>
        <dbReference type="SAM" id="SignalP"/>
    </source>
</evidence>
<evidence type="ECO:0008006" key="5">
    <source>
        <dbReference type="Google" id="ProtNLM"/>
    </source>
</evidence>
<feature type="chain" id="PRO_5016969357" description="RcnB family protein" evidence="2">
    <location>
        <begin position="31"/>
        <end position="162"/>
    </location>
</feature>
<feature type="compositionally biased region" description="Basic and acidic residues" evidence="1">
    <location>
        <begin position="71"/>
        <end position="92"/>
    </location>
</feature>
<feature type="signal peptide" evidence="2">
    <location>
        <begin position="1"/>
        <end position="30"/>
    </location>
</feature>
<evidence type="ECO:0000313" key="3">
    <source>
        <dbReference type="EMBL" id="RCK46755.1"/>
    </source>
</evidence>
<dbReference type="Proteomes" id="UP000252255">
    <property type="component" value="Unassembled WGS sequence"/>
</dbReference>
<proteinExistence type="predicted"/>